<reference evidence="1" key="1">
    <citation type="submission" date="2021-07" db="EMBL/GenBank/DDBJ databases">
        <authorList>
            <person name="Durling M."/>
        </authorList>
    </citation>
    <scope>NUCLEOTIDE SEQUENCE</scope>
</reference>
<keyword evidence="2" id="KW-1185">Reference proteome</keyword>
<dbReference type="Proteomes" id="UP000696280">
    <property type="component" value="Unassembled WGS sequence"/>
</dbReference>
<dbReference type="OrthoDB" id="3543282at2759"/>
<sequence length="141" mass="15869">MKKITTVLNNLTTTLLIELNKPLFPSPESLNQPPRAPANTEIPCPIILTEYKSFLSSTVHFLHAIQELQMLHHFDGESGVAEGVGRLQGMWASRGGNTQNRSFIEQQIACYKPTECFPKNEVLIRGVEVVEYLNDLLDLFD</sequence>
<dbReference type="EMBL" id="CAJVRL010000101">
    <property type="protein sequence ID" value="CAG8960648.1"/>
    <property type="molecule type" value="Genomic_DNA"/>
</dbReference>
<proteinExistence type="predicted"/>
<comment type="caution">
    <text evidence="1">The sequence shown here is derived from an EMBL/GenBank/DDBJ whole genome shotgun (WGS) entry which is preliminary data.</text>
</comment>
<organism evidence="1 2">
    <name type="scientific">Hymenoscyphus fraxineus</name>
    <dbReference type="NCBI Taxonomy" id="746836"/>
    <lineage>
        <taxon>Eukaryota</taxon>
        <taxon>Fungi</taxon>
        <taxon>Dikarya</taxon>
        <taxon>Ascomycota</taxon>
        <taxon>Pezizomycotina</taxon>
        <taxon>Leotiomycetes</taxon>
        <taxon>Helotiales</taxon>
        <taxon>Helotiaceae</taxon>
        <taxon>Hymenoscyphus</taxon>
    </lineage>
</organism>
<dbReference type="AlphaFoldDB" id="A0A9N9L9U1"/>
<name>A0A9N9L9U1_9HELO</name>
<evidence type="ECO:0000313" key="1">
    <source>
        <dbReference type="EMBL" id="CAG8960648.1"/>
    </source>
</evidence>
<gene>
    <name evidence="1" type="ORF">HYFRA_00013526</name>
</gene>
<accession>A0A9N9L9U1</accession>
<evidence type="ECO:0000313" key="2">
    <source>
        <dbReference type="Proteomes" id="UP000696280"/>
    </source>
</evidence>
<protein>
    <submittedName>
        <fullName evidence="1">Uncharacterized protein</fullName>
    </submittedName>
</protein>